<reference evidence="1 2" key="1">
    <citation type="journal article" date="2015" name="Genome Announc.">
        <title>Whole-Genome Sequence of Leptospira interrogans Serovar Hardjo Subtype Hardjoprajitno Strain Norma, Isolated from Cattle in a Leptospirosis Outbreak in Brazil.</title>
        <authorList>
            <person name="Cosate M.R."/>
            <person name="Soares S.C."/>
            <person name="Mendes T.A."/>
            <person name="Raittz R.T."/>
            <person name="Moreira E.C."/>
            <person name="Leite R."/>
            <person name="Fernandes G.R."/>
            <person name="Haddad J.P."/>
            <person name="Ortega J.M."/>
        </authorList>
    </citation>
    <scope>NUCLEOTIDE SEQUENCE [LARGE SCALE GENOMIC DNA]</scope>
    <source>
        <strain evidence="1 2">Norma</strain>
    </source>
</reference>
<proteinExistence type="predicted"/>
<dbReference type="PATRIC" id="fig|1279460.3.peg.3614"/>
<evidence type="ECO:0000313" key="1">
    <source>
        <dbReference type="EMBL" id="ALE40703.1"/>
    </source>
</evidence>
<organism evidence="1">
    <name type="scientific">Leptospira interrogans serovar Hardjo str. Norma</name>
    <dbReference type="NCBI Taxonomy" id="1279460"/>
    <lineage>
        <taxon>Bacteria</taxon>
        <taxon>Pseudomonadati</taxon>
        <taxon>Spirochaetota</taxon>
        <taxon>Spirochaetia</taxon>
        <taxon>Leptospirales</taxon>
        <taxon>Leptospiraceae</taxon>
        <taxon>Leptospira</taxon>
    </lineage>
</organism>
<name>A0A0M5L8U6_LEPIR</name>
<sequence length="38" mass="4543">MFSNVFPEFVGFFKEVPTFSVFYNREFDITRKGSMRGQ</sequence>
<protein>
    <submittedName>
        <fullName evidence="1">Uncharacterized protein</fullName>
    </submittedName>
</protein>
<dbReference type="AlphaFoldDB" id="A0A0M5L8U6"/>
<gene>
    <name evidence="1" type="ORF">G436_3554</name>
</gene>
<dbReference type="EMBL" id="CP012603">
    <property type="protein sequence ID" value="ALE40703.1"/>
    <property type="molecule type" value="Genomic_DNA"/>
</dbReference>
<accession>A0A0M5L8U6</accession>
<dbReference type="Proteomes" id="UP000056502">
    <property type="component" value="Chromosome I"/>
</dbReference>
<evidence type="ECO:0000313" key="2">
    <source>
        <dbReference type="Proteomes" id="UP000056502"/>
    </source>
</evidence>